<evidence type="ECO:0000256" key="1">
    <source>
        <dbReference type="ARBA" id="ARBA00022598"/>
    </source>
</evidence>
<evidence type="ECO:0000313" key="5">
    <source>
        <dbReference type="EMBL" id="KNE24185.1"/>
    </source>
</evidence>
<dbReference type="Pfam" id="PF00501">
    <property type="entry name" value="AMP-binding"/>
    <property type="match status" value="1"/>
</dbReference>
<sequence length="544" mass="58998">MNTCPAELNFASHLAALNAARAAKPAYIDDSRQLSYGELAERVARMAGALRQLGLRREERILLLMQDTVDWPVAFLGALHAGVVPVAVNTLLTPDDYAYIITHSRVRAAFVSGALLPALQAALAQSPGDVEHVVVSQPNTAQFNTAQPNTAQPNTAQPNPAHPTSALPAAVQDFDALLAAAPLAPAVRTLSDEIAFWLYSSGSTGKPKGVVHTHGNLWHTAELYAKPVLGIREDDVVFSAAKLFFAYGLGNGLTFPLSVGATVILMGERPTPQAVFQRLTRHRPTVFYGVPTLYASMLASADLPPREQVAMRVCTSAGEALPRDIGERFTRHFGCEILDGIGSTEMLHIFISNQSGQIRYGTTGKPVPGYEVQLRDDSGAPVAAGTIGDLYIKGPSAALMYWNNRDKTRQCFLGDWLKSGDKYTCDADGYYTYAGRSDDMIKVSGQYVSPVEVENVLVQHEAVLEAAVIGVPDHDGLVKTKAYVVLRPGFEPDAQTGAALQSYVKQHLAPFKYPRQINFTEELPKTATGKIQRFRLRQLEEATL</sequence>
<evidence type="ECO:0000256" key="2">
    <source>
        <dbReference type="SAM" id="MobiDB-lite"/>
    </source>
</evidence>
<dbReference type="AlphaFoldDB" id="A0AAW3HYD5"/>
<dbReference type="GO" id="GO:0016878">
    <property type="term" value="F:acid-thiol ligase activity"/>
    <property type="evidence" value="ECO:0007669"/>
    <property type="project" value="TreeGrafter"/>
</dbReference>
<keyword evidence="1 5" id="KW-0436">Ligase</keyword>
<dbReference type="EMBL" id="LGVG01000051">
    <property type="protein sequence ID" value="KNE24185.1"/>
    <property type="molecule type" value="Genomic_DNA"/>
</dbReference>
<dbReference type="RefSeq" id="WP_050449751.1">
    <property type="nucleotide sequence ID" value="NZ_LGVG01000051.1"/>
</dbReference>
<reference evidence="5 6" key="1">
    <citation type="submission" date="2015-07" db="EMBL/GenBank/DDBJ databases">
        <title>Draft genome of Achromobacter spanius.</title>
        <authorList>
            <person name="Wang X."/>
        </authorList>
    </citation>
    <scope>NUCLEOTIDE SEQUENCE [LARGE SCALE GENOMIC DNA]</scope>
    <source>
        <strain evidence="5 6">CGMCC9173</strain>
    </source>
</reference>
<dbReference type="Gene3D" id="3.30.300.30">
    <property type="match status" value="1"/>
</dbReference>
<feature type="domain" description="AMP-dependent synthetase/ligase" evidence="3">
    <location>
        <begin position="21"/>
        <end position="402"/>
    </location>
</feature>
<dbReference type="Gene3D" id="3.40.50.12820">
    <property type="match status" value="1"/>
</dbReference>
<organism evidence="5 6">
    <name type="scientific">Achromobacter spanius</name>
    <dbReference type="NCBI Taxonomy" id="217203"/>
    <lineage>
        <taxon>Bacteria</taxon>
        <taxon>Pseudomonadati</taxon>
        <taxon>Pseudomonadota</taxon>
        <taxon>Betaproteobacteria</taxon>
        <taxon>Burkholderiales</taxon>
        <taxon>Alcaligenaceae</taxon>
        <taxon>Achromobacter</taxon>
    </lineage>
</organism>
<evidence type="ECO:0000259" key="3">
    <source>
        <dbReference type="Pfam" id="PF00501"/>
    </source>
</evidence>
<dbReference type="InterPro" id="IPR000873">
    <property type="entry name" value="AMP-dep_synth/lig_dom"/>
</dbReference>
<protein>
    <submittedName>
        <fullName evidence="5">4-hydroxybenzoate--CoA ligase</fullName>
    </submittedName>
</protein>
<dbReference type="Gene3D" id="2.30.38.10">
    <property type="entry name" value="Luciferase, Domain 3"/>
    <property type="match status" value="1"/>
</dbReference>
<feature type="region of interest" description="Disordered" evidence="2">
    <location>
        <begin position="143"/>
        <end position="165"/>
    </location>
</feature>
<dbReference type="InterPro" id="IPR025110">
    <property type="entry name" value="AMP-bd_C"/>
</dbReference>
<dbReference type="NCBIfam" id="TIGR02262">
    <property type="entry name" value="benz_CoA_lig"/>
    <property type="match status" value="1"/>
</dbReference>
<dbReference type="GO" id="GO:0016405">
    <property type="term" value="F:CoA-ligase activity"/>
    <property type="evidence" value="ECO:0007669"/>
    <property type="project" value="InterPro"/>
</dbReference>
<dbReference type="PANTHER" id="PTHR43352">
    <property type="entry name" value="ACETYL-COA SYNTHETASE"/>
    <property type="match status" value="1"/>
</dbReference>
<dbReference type="Proteomes" id="UP000037511">
    <property type="component" value="Unassembled WGS sequence"/>
</dbReference>
<name>A0AAW3HYD5_9BURK</name>
<dbReference type="GO" id="GO:0044550">
    <property type="term" value="P:secondary metabolite biosynthetic process"/>
    <property type="evidence" value="ECO:0007669"/>
    <property type="project" value="TreeGrafter"/>
</dbReference>
<dbReference type="InterPro" id="IPR045851">
    <property type="entry name" value="AMP-bd_C_sf"/>
</dbReference>
<dbReference type="PANTHER" id="PTHR43352:SF1">
    <property type="entry name" value="ANTHRANILATE--COA LIGASE"/>
    <property type="match status" value="1"/>
</dbReference>
<evidence type="ECO:0000259" key="4">
    <source>
        <dbReference type="Pfam" id="PF13193"/>
    </source>
</evidence>
<feature type="compositionally biased region" description="Polar residues" evidence="2">
    <location>
        <begin position="143"/>
        <end position="158"/>
    </location>
</feature>
<dbReference type="Pfam" id="PF13193">
    <property type="entry name" value="AMP-binding_C"/>
    <property type="match status" value="1"/>
</dbReference>
<dbReference type="SUPFAM" id="SSF56801">
    <property type="entry name" value="Acetyl-CoA synthetase-like"/>
    <property type="match status" value="1"/>
</dbReference>
<proteinExistence type="predicted"/>
<dbReference type="Gene3D" id="3.40.50.980">
    <property type="match status" value="1"/>
</dbReference>
<accession>A0AAW3HYD5</accession>
<dbReference type="GO" id="GO:0005524">
    <property type="term" value="F:ATP binding"/>
    <property type="evidence" value="ECO:0007669"/>
    <property type="project" value="InterPro"/>
</dbReference>
<gene>
    <name evidence="5" type="ORF">AFM18_25770</name>
</gene>
<dbReference type="CDD" id="cd05959">
    <property type="entry name" value="BCL_4HBCL"/>
    <property type="match status" value="1"/>
</dbReference>
<evidence type="ECO:0000313" key="6">
    <source>
        <dbReference type="Proteomes" id="UP000037511"/>
    </source>
</evidence>
<comment type="caution">
    <text evidence="5">The sequence shown here is derived from an EMBL/GenBank/DDBJ whole genome shotgun (WGS) entry which is preliminary data.</text>
</comment>
<feature type="domain" description="AMP-binding enzyme C-terminal" evidence="4">
    <location>
        <begin position="452"/>
        <end position="530"/>
    </location>
</feature>
<dbReference type="InterPro" id="IPR011957">
    <property type="entry name" value="Benz_CoA_lig"/>
</dbReference>